<name>A0A4Y8PFB6_9BACT</name>
<dbReference type="InterPro" id="IPR014729">
    <property type="entry name" value="Rossmann-like_a/b/a_fold"/>
</dbReference>
<feature type="binding site" evidence="9">
    <location>
        <position position="41"/>
    </location>
    <ligand>
        <name>substrate</name>
    </ligand>
</feature>
<evidence type="ECO:0000256" key="4">
    <source>
        <dbReference type="ARBA" id="ARBA00022741"/>
    </source>
</evidence>
<feature type="binding site" evidence="9">
    <location>
        <begin position="9"/>
        <end position="10"/>
    </location>
    <ligand>
        <name>ATP</name>
        <dbReference type="ChEBI" id="CHEBI:30616"/>
    </ligand>
</feature>
<evidence type="ECO:0000256" key="8">
    <source>
        <dbReference type="ARBA" id="ARBA00029346"/>
    </source>
</evidence>
<keyword evidence="2 9" id="KW-0808">Transferase</keyword>
<feature type="binding site" evidence="9">
    <location>
        <position position="9"/>
    </location>
    <ligand>
        <name>substrate</name>
    </ligand>
</feature>
<evidence type="ECO:0000313" key="12">
    <source>
        <dbReference type="EMBL" id="TFE70646.1"/>
    </source>
</evidence>
<dbReference type="EMBL" id="LXQC01000113">
    <property type="protein sequence ID" value="TFE70646.1"/>
    <property type="molecule type" value="Genomic_DNA"/>
</dbReference>
<feature type="site" description="Transition state stabilizer" evidence="9">
    <location>
        <position position="17"/>
    </location>
</feature>
<dbReference type="RefSeq" id="WP_134439594.1">
    <property type="nucleotide sequence ID" value="NZ_CP065957.1"/>
</dbReference>
<dbReference type="CDD" id="cd02163">
    <property type="entry name" value="PPAT"/>
    <property type="match status" value="1"/>
</dbReference>
<feature type="binding site" evidence="9">
    <location>
        <position position="75"/>
    </location>
    <ligand>
        <name>substrate</name>
    </ligand>
</feature>
<evidence type="ECO:0000256" key="6">
    <source>
        <dbReference type="ARBA" id="ARBA00022842"/>
    </source>
</evidence>
<evidence type="ECO:0000256" key="7">
    <source>
        <dbReference type="ARBA" id="ARBA00022993"/>
    </source>
</evidence>
<comment type="cofactor">
    <cofactor evidence="9">
        <name>Mg(2+)</name>
        <dbReference type="ChEBI" id="CHEBI:18420"/>
    </cofactor>
</comment>
<dbReference type="GO" id="GO:0005737">
    <property type="term" value="C:cytoplasm"/>
    <property type="evidence" value="ECO:0007669"/>
    <property type="project" value="UniProtKB-SubCell"/>
</dbReference>
<dbReference type="GO" id="GO:0005524">
    <property type="term" value="F:ATP binding"/>
    <property type="evidence" value="ECO:0007669"/>
    <property type="project" value="UniProtKB-KW"/>
</dbReference>
<dbReference type="Proteomes" id="UP000297713">
    <property type="component" value="Unassembled WGS sequence"/>
</dbReference>
<feature type="binding site" evidence="9">
    <location>
        <position position="100"/>
    </location>
    <ligand>
        <name>ATP</name>
        <dbReference type="ChEBI" id="CHEBI:30616"/>
    </ligand>
</feature>
<dbReference type="NCBIfam" id="TIGR00125">
    <property type="entry name" value="cyt_tran_rel"/>
    <property type="match status" value="1"/>
</dbReference>
<keyword evidence="6 9" id="KW-0460">Magnesium</keyword>
<dbReference type="PANTHER" id="PTHR21342:SF1">
    <property type="entry name" value="PHOSPHOPANTETHEINE ADENYLYLTRANSFERASE"/>
    <property type="match status" value="1"/>
</dbReference>
<dbReference type="UniPathway" id="UPA00241">
    <property type="reaction ID" value="UER00355"/>
</dbReference>
<dbReference type="Pfam" id="PF01467">
    <property type="entry name" value="CTP_transf_like"/>
    <property type="match status" value="1"/>
</dbReference>
<keyword evidence="13" id="KW-1185">Reference proteome</keyword>
<comment type="caution">
    <text evidence="12">The sequence shown here is derived from an EMBL/GenBank/DDBJ whole genome shotgun (WGS) entry which is preliminary data.</text>
</comment>
<dbReference type="SUPFAM" id="SSF52374">
    <property type="entry name" value="Nucleotidylyl transferase"/>
    <property type="match status" value="1"/>
</dbReference>
<keyword evidence="3 9" id="KW-0548">Nucleotidyltransferase</keyword>
<dbReference type="NCBIfam" id="TIGR01510">
    <property type="entry name" value="coaD_prev_kdtB"/>
    <property type="match status" value="1"/>
</dbReference>
<feature type="binding site" evidence="9">
    <location>
        <position position="89"/>
    </location>
    <ligand>
        <name>substrate</name>
    </ligand>
</feature>
<evidence type="ECO:0000256" key="5">
    <source>
        <dbReference type="ARBA" id="ARBA00022840"/>
    </source>
</evidence>
<keyword evidence="1 9" id="KW-0963">Cytoplasm</keyword>
<dbReference type="HAMAP" id="MF_00151">
    <property type="entry name" value="PPAT_bact"/>
    <property type="match status" value="1"/>
</dbReference>
<evidence type="ECO:0000256" key="3">
    <source>
        <dbReference type="ARBA" id="ARBA00022695"/>
    </source>
</evidence>
<feature type="region of interest" description="Disordered" evidence="10">
    <location>
        <begin position="161"/>
        <end position="180"/>
    </location>
</feature>
<comment type="catalytic activity">
    <reaction evidence="8 9">
        <text>(R)-4'-phosphopantetheine + ATP + H(+) = 3'-dephospho-CoA + diphosphate</text>
        <dbReference type="Rhea" id="RHEA:19801"/>
        <dbReference type="ChEBI" id="CHEBI:15378"/>
        <dbReference type="ChEBI" id="CHEBI:30616"/>
        <dbReference type="ChEBI" id="CHEBI:33019"/>
        <dbReference type="ChEBI" id="CHEBI:57328"/>
        <dbReference type="ChEBI" id="CHEBI:61723"/>
        <dbReference type="EC" id="2.7.7.3"/>
    </reaction>
</comment>
<comment type="function">
    <text evidence="9">Reversibly transfers an adenylyl group from ATP to 4'-phosphopantetheine, yielding dephospho-CoA (dPCoA) and pyrophosphate.</text>
</comment>
<feature type="domain" description="Cytidyltransferase-like" evidence="11">
    <location>
        <begin position="5"/>
        <end position="135"/>
    </location>
</feature>
<evidence type="ECO:0000259" key="11">
    <source>
        <dbReference type="Pfam" id="PF01467"/>
    </source>
</evidence>
<organism evidence="12 13">
    <name type="scientific">Methylacidiphilum caldifontis</name>
    <dbReference type="NCBI Taxonomy" id="2795386"/>
    <lineage>
        <taxon>Bacteria</taxon>
        <taxon>Pseudomonadati</taxon>
        <taxon>Verrucomicrobiota</taxon>
        <taxon>Methylacidiphilae</taxon>
        <taxon>Methylacidiphilales</taxon>
        <taxon>Methylacidiphilaceae</taxon>
        <taxon>Methylacidiphilum (ex Ratnadevi et al. 2023)</taxon>
    </lineage>
</organism>
<comment type="pathway">
    <text evidence="9">Cofactor biosynthesis; coenzyme A biosynthesis; CoA from (R)-pantothenate: step 4/5.</text>
</comment>
<sequence>MKRVLYPGTFDPITLGHVDVIAKAVRLFDEVIIGVSGQTPKETLFKLDERIYLVERTLKTLPFSNATALPYSGLTVDFAKELNCCAIIRGLRAVSDFESEFQLALMNRRLKPEIETIFLMPEDNHIYLSSSLVKEISRLGGEISAFVPEVVMQALQQKNMKRNSGPITSPVRHDKKLFTD</sequence>
<accession>A0A4Y8PFB6</accession>
<dbReference type="InterPro" id="IPR001980">
    <property type="entry name" value="PPAT"/>
</dbReference>
<feature type="binding site" evidence="9">
    <location>
        <begin position="90"/>
        <end position="92"/>
    </location>
    <ligand>
        <name>ATP</name>
        <dbReference type="ChEBI" id="CHEBI:30616"/>
    </ligand>
</feature>
<evidence type="ECO:0000256" key="2">
    <source>
        <dbReference type="ARBA" id="ARBA00022679"/>
    </source>
</evidence>
<feature type="binding site" evidence="9">
    <location>
        <position position="17"/>
    </location>
    <ligand>
        <name>ATP</name>
        <dbReference type="ChEBI" id="CHEBI:30616"/>
    </ligand>
</feature>
<keyword evidence="7 9" id="KW-0173">Coenzyme A biosynthesis</keyword>
<dbReference type="GO" id="GO:0015937">
    <property type="term" value="P:coenzyme A biosynthetic process"/>
    <property type="evidence" value="ECO:0007669"/>
    <property type="project" value="UniProtKB-UniRule"/>
</dbReference>
<dbReference type="EC" id="2.7.7.3" evidence="9"/>
<comment type="similarity">
    <text evidence="9">Belongs to the bacterial CoaD family.</text>
</comment>
<evidence type="ECO:0000256" key="10">
    <source>
        <dbReference type="SAM" id="MobiDB-lite"/>
    </source>
</evidence>
<comment type="subcellular location">
    <subcellularLocation>
        <location evidence="9">Cytoplasm</location>
    </subcellularLocation>
</comment>
<dbReference type="AlphaFoldDB" id="A0A4Y8PFB6"/>
<dbReference type="Gene3D" id="3.40.50.620">
    <property type="entry name" value="HUPs"/>
    <property type="match status" value="1"/>
</dbReference>
<gene>
    <name evidence="9" type="primary">coaD</name>
    <name evidence="12" type="ORF">A7Q10_06135</name>
</gene>
<dbReference type="PANTHER" id="PTHR21342">
    <property type="entry name" value="PHOSPHOPANTETHEINE ADENYLYLTRANSFERASE"/>
    <property type="match status" value="1"/>
</dbReference>
<dbReference type="OrthoDB" id="9806661at2"/>
<proteinExistence type="inferred from homology"/>
<keyword evidence="5 9" id="KW-0067">ATP-binding</keyword>
<feature type="binding site" evidence="9">
    <location>
        <begin position="125"/>
        <end position="131"/>
    </location>
    <ligand>
        <name>ATP</name>
        <dbReference type="ChEBI" id="CHEBI:30616"/>
    </ligand>
</feature>
<evidence type="ECO:0000256" key="9">
    <source>
        <dbReference type="HAMAP-Rule" id="MF_00151"/>
    </source>
</evidence>
<reference evidence="12 13" key="1">
    <citation type="submission" date="2016-05" db="EMBL/GenBank/DDBJ databases">
        <title>Diversity and Homogeneity among Thermoacidophilic Verrucomicrobia Methanotrophs Linked with Geographical Origin.</title>
        <authorList>
            <person name="Erikstad H.-A."/>
            <person name="Smestad N.B."/>
            <person name="Ceballos R.M."/>
            <person name="Birkeland N.-K."/>
        </authorList>
    </citation>
    <scope>NUCLEOTIDE SEQUENCE [LARGE SCALE GENOMIC DNA]</scope>
    <source>
        <strain evidence="12 13">Phi</strain>
    </source>
</reference>
<keyword evidence="4 9" id="KW-0547">Nucleotide-binding</keyword>
<evidence type="ECO:0000313" key="13">
    <source>
        <dbReference type="Proteomes" id="UP000297713"/>
    </source>
</evidence>
<dbReference type="PRINTS" id="PR01020">
    <property type="entry name" value="LPSBIOSNTHSS"/>
</dbReference>
<evidence type="ECO:0000256" key="1">
    <source>
        <dbReference type="ARBA" id="ARBA00022490"/>
    </source>
</evidence>
<protein>
    <recommendedName>
        <fullName evidence="9">Phosphopantetheine adenylyltransferase</fullName>
        <ecNumber evidence="9">2.7.7.3</ecNumber>
    </recommendedName>
    <alternativeName>
        <fullName evidence="9">Dephospho-CoA pyrophosphorylase</fullName>
    </alternativeName>
    <alternativeName>
        <fullName evidence="9">Pantetheine-phosphate adenylyltransferase</fullName>
        <shortName evidence="9">PPAT</shortName>
    </alternativeName>
</protein>
<dbReference type="GO" id="GO:0004595">
    <property type="term" value="F:pantetheine-phosphate adenylyltransferase activity"/>
    <property type="evidence" value="ECO:0007669"/>
    <property type="project" value="UniProtKB-UniRule"/>
</dbReference>
<dbReference type="InterPro" id="IPR004821">
    <property type="entry name" value="Cyt_trans-like"/>
</dbReference>
<comment type="subunit">
    <text evidence="9">Homohexamer.</text>
</comment>